<feature type="transmembrane region" description="Helical" evidence="1">
    <location>
        <begin position="194"/>
        <end position="215"/>
    </location>
</feature>
<keyword evidence="1" id="KW-0472">Membrane</keyword>
<dbReference type="AlphaFoldDB" id="A0A368G569"/>
<feature type="transmembrane region" description="Helical" evidence="1">
    <location>
        <begin position="89"/>
        <end position="106"/>
    </location>
</feature>
<accession>A0A368G569</accession>
<proteinExistence type="predicted"/>
<dbReference type="Proteomes" id="UP000252519">
    <property type="component" value="Unassembled WGS sequence"/>
</dbReference>
<evidence type="ECO:0000313" key="2">
    <source>
        <dbReference type="EMBL" id="RCN39573.1"/>
    </source>
</evidence>
<sequence length="260" mass="28819">MYNGIDSFLSAVSFLLAAYILFLHFNTAVNTYRQAESFQPPSVKLLGMGTALVVLGVIRFICYLCEFFMLTEQDRLRALFANYTLDEPAWIFTQLALGILCVLSARGGKLMRALALSLAATTLTPSVFYLWIDYRWLASSRLSFGVPPSTSLWQAAGVIISLCNVGVVVATLLQLLSMHSNWRTVTMDGKTKGFLALVATLYLVLSCTIVSLDMYTIWEQLFYRLFHGAEQKTPFLSALTAIFAIAASMSKFSPVALPAW</sequence>
<keyword evidence="1" id="KW-1133">Transmembrane helix</keyword>
<keyword evidence="1" id="KW-0812">Transmembrane</keyword>
<name>A0A368G569_ANCCA</name>
<reference evidence="2 3" key="1">
    <citation type="submission" date="2014-10" db="EMBL/GenBank/DDBJ databases">
        <title>Draft genome of the hookworm Ancylostoma caninum.</title>
        <authorList>
            <person name="Mitreva M."/>
        </authorList>
    </citation>
    <scope>NUCLEOTIDE SEQUENCE [LARGE SCALE GENOMIC DNA]</scope>
    <source>
        <strain evidence="2 3">Baltimore</strain>
    </source>
</reference>
<dbReference type="OrthoDB" id="5851048at2759"/>
<feature type="transmembrane region" description="Helical" evidence="1">
    <location>
        <begin position="6"/>
        <end position="25"/>
    </location>
</feature>
<protein>
    <submittedName>
        <fullName evidence="2">Uncharacterized protein</fullName>
    </submittedName>
</protein>
<keyword evidence="3" id="KW-1185">Reference proteome</keyword>
<evidence type="ECO:0000313" key="3">
    <source>
        <dbReference type="Proteomes" id="UP000252519"/>
    </source>
</evidence>
<feature type="transmembrane region" description="Helical" evidence="1">
    <location>
        <begin position="235"/>
        <end position="257"/>
    </location>
</feature>
<evidence type="ECO:0000256" key="1">
    <source>
        <dbReference type="SAM" id="Phobius"/>
    </source>
</evidence>
<feature type="transmembrane region" description="Helical" evidence="1">
    <location>
        <begin position="45"/>
        <end position="69"/>
    </location>
</feature>
<comment type="caution">
    <text evidence="2">The sequence shown here is derived from an EMBL/GenBank/DDBJ whole genome shotgun (WGS) entry which is preliminary data.</text>
</comment>
<gene>
    <name evidence="2" type="ORF">ANCCAN_14471</name>
</gene>
<feature type="transmembrane region" description="Helical" evidence="1">
    <location>
        <begin position="113"/>
        <end position="132"/>
    </location>
</feature>
<feature type="transmembrane region" description="Helical" evidence="1">
    <location>
        <begin position="152"/>
        <end position="173"/>
    </location>
</feature>
<dbReference type="EMBL" id="JOJR01000330">
    <property type="protein sequence ID" value="RCN39573.1"/>
    <property type="molecule type" value="Genomic_DNA"/>
</dbReference>
<organism evidence="2 3">
    <name type="scientific">Ancylostoma caninum</name>
    <name type="common">Dog hookworm</name>
    <dbReference type="NCBI Taxonomy" id="29170"/>
    <lineage>
        <taxon>Eukaryota</taxon>
        <taxon>Metazoa</taxon>
        <taxon>Ecdysozoa</taxon>
        <taxon>Nematoda</taxon>
        <taxon>Chromadorea</taxon>
        <taxon>Rhabditida</taxon>
        <taxon>Rhabditina</taxon>
        <taxon>Rhabditomorpha</taxon>
        <taxon>Strongyloidea</taxon>
        <taxon>Ancylostomatidae</taxon>
        <taxon>Ancylostomatinae</taxon>
        <taxon>Ancylostoma</taxon>
    </lineage>
</organism>